<dbReference type="PANTHER" id="PTHR11113:SF2">
    <property type="entry name" value="ADENINE DEAMINASE"/>
    <property type="match status" value="1"/>
</dbReference>
<comment type="similarity">
    <text evidence="1 6">Belongs to the metallo-dependent hydrolases superfamily. Adenine deaminase family.</text>
</comment>
<evidence type="ECO:0000256" key="2">
    <source>
        <dbReference type="ARBA" id="ARBA00012782"/>
    </source>
</evidence>
<dbReference type="InterPro" id="IPR026912">
    <property type="entry name" value="Adenine_deam_C"/>
</dbReference>
<dbReference type="InterPro" id="IPR011059">
    <property type="entry name" value="Metal-dep_hydrolase_composite"/>
</dbReference>
<dbReference type="SUPFAM" id="SSF51338">
    <property type="entry name" value="Composite domain of metallo-dependent hydrolases"/>
    <property type="match status" value="1"/>
</dbReference>
<evidence type="ECO:0000256" key="3">
    <source>
        <dbReference type="ARBA" id="ARBA00022801"/>
    </source>
</evidence>
<comment type="cofactor">
    <cofactor evidence="6">
        <name>Mn(2+)</name>
        <dbReference type="ChEBI" id="CHEBI:29035"/>
    </cofactor>
</comment>
<evidence type="ECO:0000259" key="7">
    <source>
        <dbReference type="Pfam" id="PF01979"/>
    </source>
</evidence>
<reference evidence="9" key="1">
    <citation type="submission" date="2020-08" db="EMBL/GenBank/DDBJ databases">
        <title>Genome public.</title>
        <authorList>
            <person name="Liu C."/>
            <person name="Sun Q."/>
        </authorList>
    </citation>
    <scope>NUCLEOTIDE SEQUENCE</scope>
    <source>
        <strain evidence="9">NSJ-31</strain>
    </source>
</reference>
<evidence type="ECO:0000259" key="8">
    <source>
        <dbReference type="Pfam" id="PF13382"/>
    </source>
</evidence>
<dbReference type="Proteomes" id="UP000653127">
    <property type="component" value="Unassembled WGS sequence"/>
</dbReference>
<dbReference type="InterPro" id="IPR032466">
    <property type="entry name" value="Metal_Hydrolase"/>
</dbReference>
<dbReference type="CDD" id="cd01295">
    <property type="entry name" value="AdeC"/>
    <property type="match status" value="1"/>
</dbReference>
<organism evidence="9 10">
    <name type="scientific">Ligaoa zhengdingensis</name>
    <dbReference type="NCBI Taxonomy" id="2763658"/>
    <lineage>
        <taxon>Bacteria</taxon>
        <taxon>Bacillati</taxon>
        <taxon>Bacillota</taxon>
        <taxon>Clostridia</taxon>
        <taxon>Eubacteriales</taxon>
        <taxon>Oscillospiraceae</taxon>
        <taxon>Ligaoa</taxon>
    </lineage>
</organism>
<dbReference type="InterPro" id="IPR006679">
    <property type="entry name" value="Adenine_deam"/>
</dbReference>
<accession>A0A926I3S4</accession>
<keyword evidence="10" id="KW-1185">Reference proteome</keyword>
<evidence type="ECO:0000256" key="1">
    <source>
        <dbReference type="ARBA" id="ARBA00006773"/>
    </source>
</evidence>
<evidence type="ECO:0000256" key="6">
    <source>
        <dbReference type="HAMAP-Rule" id="MF_01518"/>
    </source>
</evidence>
<dbReference type="GO" id="GO:0000034">
    <property type="term" value="F:adenine deaminase activity"/>
    <property type="evidence" value="ECO:0007669"/>
    <property type="project" value="UniProtKB-UniRule"/>
</dbReference>
<evidence type="ECO:0000256" key="5">
    <source>
        <dbReference type="ARBA" id="ARBA00047720"/>
    </source>
</evidence>
<evidence type="ECO:0000313" key="9">
    <source>
        <dbReference type="EMBL" id="MBC8545660.1"/>
    </source>
</evidence>
<dbReference type="AlphaFoldDB" id="A0A926I3S4"/>
<feature type="domain" description="Amidohydrolase-related" evidence="7">
    <location>
        <begin position="66"/>
        <end position="349"/>
    </location>
</feature>
<dbReference type="SUPFAM" id="SSF51556">
    <property type="entry name" value="Metallo-dependent hydrolases"/>
    <property type="match status" value="1"/>
</dbReference>
<dbReference type="PANTHER" id="PTHR11113">
    <property type="entry name" value="N-ACETYLGLUCOSAMINE-6-PHOSPHATE DEACETYLASE"/>
    <property type="match status" value="1"/>
</dbReference>
<name>A0A926I3S4_9FIRM</name>
<comment type="catalytic activity">
    <reaction evidence="5 6">
        <text>adenine + H2O + H(+) = hypoxanthine + NH4(+)</text>
        <dbReference type="Rhea" id="RHEA:23688"/>
        <dbReference type="ChEBI" id="CHEBI:15377"/>
        <dbReference type="ChEBI" id="CHEBI:15378"/>
        <dbReference type="ChEBI" id="CHEBI:16708"/>
        <dbReference type="ChEBI" id="CHEBI:17368"/>
        <dbReference type="ChEBI" id="CHEBI:28938"/>
        <dbReference type="EC" id="3.5.4.2"/>
    </reaction>
</comment>
<evidence type="ECO:0000313" key="10">
    <source>
        <dbReference type="Proteomes" id="UP000653127"/>
    </source>
</evidence>
<dbReference type="GO" id="GO:0006146">
    <property type="term" value="P:adenine catabolic process"/>
    <property type="evidence" value="ECO:0007669"/>
    <property type="project" value="InterPro"/>
</dbReference>
<keyword evidence="4 6" id="KW-0464">Manganese</keyword>
<sequence>MEYEQFARQTRMALGLEQADYVLKNARVVNVFSGEILKADVALSGDTIVGVGEYSGTVEEDLREQYVCPGFIDSHLHFESTLVAPSELVANAVAFGTTTYIADPHESANVCGLDGIEYILRDTERSPANVYVMMPSCVPSAPFEENGFHLSADQMAAYAQHPRILGLGEVMDYRSVVTAERVMFDKLELFRHKKLDGHAPFLREKEIAAYTLAGISTDHECCDFDYALRERRNGMQILIREGTAAKNLEAIVSGIVSRGMDTTGFCFCTDDKHIEEIRREGHISHCIKKAVALGLSPIQAIQMATVNAARCYGLARLGAVAPGYQADLVVLGDLETVAVQRVYYKGRVVSEKNRPAGHQPIPCPNSIRNSVQIAPLTADSLALPVIEGQAFPVIQLLDGQIVTQKRMEPVPCAGGSFCPDAVYNKIAVVERHRATGHVGVGVLKGFSIQNGAIASSVSHDCHNIIVAGDNDADMIAAVQELQRTQGGYAIASGGRVLGSLPLPVMGLMSDAGFETVNATLCAMVQQAHQMGINPNIDPFITLSFAALPVIPELRLTTRGIYDVGSERFLLKQN</sequence>
<dbReference type="Pfam" id="PF13382">
    <property type="entry name" value="Adenine_deam_C"/>
    <property type="match status" value="1"/>
</dbReference>
<keyword evidence="3 6" id="KW-0378">Hydrolase</keyword>
<dbReference type="Gene3D" id="3.20.20.140">
    <property type="entry name" value="Metal-dependent hydrolases"/>
    <property type="match status" value="1"/>
</dbReference>
<dbReference type="EMBL" id="JACRST010000001">
    <property type="protein sequence ID" value="MBC8545660.1"/>
    <property type="molecule type" value="Genomic_DNA"/>
</dbReference>
<dbReference type="RefSeq" id="WP_249281811.1">
    <property type="nucleotide sequence ID" value="NZ_JACRST010000001.1"/>
</dbReference>
<dbReference type="HAMAP" id="MF_01518">
    <property type="entry name" value="Adenine_deamin"/>
    <property type="match status" value="1"/>
</dbReference>
<feature type="domain" description="Adenine deaminase C-terminal" evidence="8">
    <location>
        <begin position="400"/>
        <end position="565"/>
    </location>
</feature>
<dbReference type="NCBIfam" id="TIGR01178">
    <property type="entry name" value="ade"/>
    <property type="match status" value="1"/>
</dbReference>
<proteinExistence type="inferred from homology"/>
<dbReference type="EC" id="3.5.4.2" evidence="2 6"/>
<dbReference type="Pfam" id="PF01979">
    <property type="entry name" value="Amidohydro_1"/>
    <property type="match status" value="1"/>
</dbReference>
<protein>
    <recommendedName>
        <fullName evidence="2 6">Adenine deaminase</fullName>
        <shortName evidence="6">Adenase</shortName>
        <shortName evidence="6">Adenine aminase</shortName>
        <ecNumber evidence="2 6">3.5.4.2</ecNumber>
    </recommendedName>
</protein>
<gene>
    <name evidence="6 9" type="primary">ade</name>
    <name evidence="9" type="ORF">H8711_01740</name>
</gene>
<evidence type="ECO:0000256" key="4">
    <source>
        <dbReference type="ARBA" id="ARBA00023211"/>
    </source>
</evidence>
<dbReference type="InterPro" id="IPR006680">
    <property type="entry name" value="Amidohydro-rel"/>
</dbReference>
<comment type="caution">
    <text evidence="9">The sequence shown here is derived from an EMBL/GenBank/DDBJ whole genome shotgun (WGS) entry which is preliminary data.</text>
</comment>
<dbReference type="Gene3D" id="2.30.40.10">
    <property type="entry name" value="Urease, subunit C, domain 1"/>
    <property type="match status" value="1"/>
</dbReference>